<reference evidence="1" key="1">
    <citation type="journal article" date="2020" name="mSystems">
        <title>Genome- and Community-Level Interaction Insights into Carbon Utilization and Element Cycling Functions of Hydrothermarchaeota in Hydrothermal Sediment.</title>
        <authorList>
            <person name="Zhou Z."/>
            <person name="Liu Y."/>
            <person name="Xu W."/>
            <person name="Pan J."/>
            <person name="Luo Z.H."/>
            <person name="Li M."/>
        </authorList>
    </citation>
    <scope>NUCLEOTIDE SEQUENCE [LARGE SCALE GENOMIC DNA]</scope>
    <source>
        <strain evidence="1">SpSt-1217</strain>
    </source>
</reference>
<gene>
    <name evidence="1" type="ORF">ENN90_02595</name>
</gene>
<sequence>MNFLLDSPEAEKDYQQLLSEIQLRRNGEVVASMKRHGLEYKMSWGVSVAELRELAREFKPGHLLALKLWNKQWRETMILATLLDEPEKVTEEQMDFWTKSFETHEIAEQASAHLWVKTKFAFVKALEWCRGKKHLVRFTGVHLMGRLALTQKSAIDEMFEPFFEELAVVGKDPRLNGVIYRAVIALGTRSKWLNEQSVELAKTFQLCEQEDAIKLGEILLDELTAASVSFDGSE</sequence>
<dbReference type="Pfam" id="PF08713">
    <property type="entry name" value="DNA_alkylation"/>
    <property type="match status" value="1"/>
</dbReference>
<name>A0A831PPE1_9BACT</name>
<dbReference type="Gene3D" id="1.25.10.90">
    <property type="match status" value="1"/>
</dbReference>
<evidence type="ECO:0000313" key="1">
    <source>
        <dbReference type="EMBL" id="HDR50498.1"/>
    </source>
</evidence>
<dbReference type="SUPFAM" id="SSF48371">
    <property type="entry name" value="ARM repeat"/>
    <property type="match status" value="1"/>
</dbReference>
<protein>
    <recommendedName>
        <fullName evidence="2">3-methyladenine DNA glycosylase AlkD</fullName>
    </recommendedName>
</protein>
<dbReference type="AlphaFoldDB" id="A0A831PPE1"/>
<comment type="caution">
    <text evidence="1">The sequence shown here is derived from an EMBL/GenBank/DDBJ whole genome shotgun (WGS) entry which is preliminary data.</text>
</comment>
<dbReference type="PANTHER" id="PTHR41291">
    <property type="entry name" value="DNA ALKYLATION REPAIR PROTEIN"/>
    <property type="match status" value="1"/>
</dbReference>
<accession>A0A831PPE1</accession>
<dbReference type="Proteomes" id="UP000886047">
    <property type="component" value="Unassembled WGS sequence"/>
</dbReference>
<proteinExistence type="predicted"/>
<organism evidence="1">
    <name type="scientific">Mariniphaga anaerophila</name>
    <dbReference type="NCBI Taxonomy" id="1484053"/>
    <lineage>
        <taxon>Bacteria</taxon>
        <taxon>Pseudomonadati</taxon>
        <taxon>Bacteroidota</taxon>
        <taxon>Bacteroidia</taxon>
        <taxon>Marinilabiliales</taxon>
        <taxon>Prolixibacteraceae</taxon>
        <taxon>Mariniphaga</taxon>
    </lineage>
</organism>
<evidence type="ECO:0008006" key="2">
    <source>
        <dbReference type="Google" id="ProtNLM"/>
    </source>
</evidence>
<dbReference type="PANTHER" id="PTHR41291:SF1">
    <property type="entry name" value="DNA ALKYLATION REPAIR PROTEIN"/>
    <property type="match status" value="1"/>
</dbReference>
<dbReference type="InterPro" id="IPR016024">
    <property type="entry name" value="ARM-type_fold"/>
</dbReference>
<dbReference type="EMBL" id="DSDK01000143">
    <property type="protein sequence ID" value="HDR50498.1"/>
    <property type="molecule type" value="Genomic_DNA"/>
</dbReference>
<dbReference type="InterPro" id="IPR014825">
    <property type="entry name" value="DNA_alkylation"/>
</dbReference>